<evidence type="ECO:0000256" key="12">
    <source>
        <dbReference type="PROSITE-ProRule" id="PRU10141"/>
    </source>
</evidence>
<feature type="region of interest" description="Disordered" evidence="13">
    <location>
        <begin position="318"/>
        <end position="346"/>
    </location>
</feature>
<evidence type="ECO:0000256" key="3">
    <source>
        <dbReference type="ARBA" id="ARBA00022692"/>
    </source>
</evidence>
<feature type="region of interest" description="Disordered" evidence="13">
    <location>
        <begin position="386"/>
        <end position="407"/>
    </location>
</feature>
<reference evidence="18" key="1">
    <citation type="submission" date="2021-01" db="EMBL/GenBank/DDBJ databases">
        <title>Caligus Genome Assembly.</title>
        <authorList>
            <person name="Gallardo-Escarate C."/>
        </authorList>
    </citation>
    <scope>NUCLEOTIDE SEQUENCE [LARGE SCALE GENOMIC DNA]</scope>
</reference>
<dbReference type="Gene3D" id="2.60.120.1190">
    <property type="match status" value="1"/>
</dbReference>
<dbReference type="Pfam" id="PF07714">
    <property type="entry name" value="PK_Tyr_Ser-Thr"/>
    <property type="match status" value="1"/>
</dbReference>
<dbReference type="InterPro" id="IPR050198">
    <property type="entry name" value="Non-receptor_tyrosine_kinases"/>
</dbReference>
<comment type="subcellular location">
    <subcellularLocation>
        <location evidence="1">Cell membrane</location>
        <topology evidence="1">Single-pass type I membrane protein</topology>
    </subcellularLocation>
</comment>
<keyword evidence="5 12" id="KW-0547">Nucleotide-binding</keyword>
<feature type="non-terminal residue" evidence="17">
    <location>
        <position position="1"/>
    </location>
</feature>
<evidence type="ECO:0000256" key="10">
    <source>
        <dbReference type="ARBA" id="ARBA00023170"/>
    </source>
</evidence>
<evidence type="ECO:0000256" key="6">
    <source>
        <dbReference type="ARBA" id="ARBA00022840"/>
    </source>
</evidence>
<feature type="compositionally biased region" description="Low complexity" evidence="13">
    <location>
        <begin position="498"/>
        <end position="507"/>
    </location>
</feature>
<dbReference type="InterPro" id="IPR000719">
    <property type="entry name" value="Prot_kinase_dom"/>
</dbReference>
<gene>
    <name evidence="17" type="ORF">FKW44_023430</name>
</gene>
<keyword evidence="2" id="KW-1003">Cell membrane</keyword>
<evidence type="ECO:0000256" key="13">
    <source>
        <dbReference type="SAM" id="MobiDB-lite"/>
    </source>
</evidence>
<dbReference type="InterPro" id="IPR017441">
    <property type="entry name" value="Protein_kinase_ATP_BS"/>
</dbReference>
<evidence type="ECO:0000256" key="1">
    <source>
        <dbReference type="ARBA" id="ARBA00004251"/>
    </source>
</evidence>
<dbReference type="GO" id="GO:0005524">
    <property type="term" value="F:ATP binding"/>
    <property type="evidence" value="ECO:0007669"/>
    <property type="project" value="UniProtKB-UniRule"/>
</dbReference>
<evidence type="ECO:0000256" key="5">
    <source>
        <dbReference type="ARBA" id="ARBA00022741"/>
    </source>
</evidence>
<evidence type="ECO:0000256" key="7">
    <source>
        <dbReference type="ARBA" id="ARBA00022989"/>
    </source>
</evidence>
<dbReference type="Proteomes" id="UP000595437">
    <property type="component" value="Chromosome 18"/>
</dbReference>
<dbReference type="Gene3D" id="3.30.200.20">
    <property type="entry name" value="Phosphorylase Kinase, domain 1"/>
    <property type="match status" value="1"/>
</dbReference>
<dbReference type="AlphaFoldDB" id="A0A7T8JV43"/>
<keyword evidence="3 14" id="KW-0812">Transmembrane</keyword>
<keyword evidence="9" id="KW-1015">Disulfide bond</keyword>
<feature type="transmembrane region" description="Helical" evidence="14">
    <location>
        <begin position="272"/>
        <end position="295"/>
    </location>
</feature>
<dbReference type="InterPro" id="IPR020635">
    <property type="entry name" value="Tyr_kinase_cat_dom"/>
</dbReference>
<keyword evidence="7 14" id="KW-1133">Transmembrane helix</keyword>
<dbReference type="InterPro" id="IPR000421">
    <property type="entry name" value="FA58C"/>
</dbReference>
<dbReference type="InterPro" id="IPR011009">
    <property type="entry name" value="Kinase-like_dom_sf"/>
</dbReference>
<evidence type="ECO:0000256" key="2">
    <source>
        <dbReference type="ARBA" id="ARBA00022475"/>
    </source>
</evidence>
<evidence type="ECO:0000256" key="9">
    <source>
        <dbReference type="ARBA" id="ARBA00023157"/>
    </source>
</evidence>
<accession>A0A7T8JV43</accession>
<feature type="compositionally biased region" description="Low complexity" evidence="13">
    <location>
        <begin position="520"/>
        <end position="539"/>
    </location>
</feature>
<feature type="compositionally biased region" description="Low complexity" evidence="13">
    <location>
        <begin position="479"/>
        <end position="489"/>
    </location>
</feature>
<dbReference type="SUPFAM" id="SSF49785">
    <property type="entry name" value="Galactose-binding domain-like"/>
    <property type="match status" value="1"/>
</dbReference>
<keyword evidence="8 14" id="KW-0472">Membrane</keyword>
<evidence type="ECO:0000259" key="16">
    <source>
        <dbReference type="PROSITE" id="PS50022"/>
    </source>
</evidence>
<keyword evidence="18" id="KW-1185">Reference proteome</keyword>
<dbReference type="GO" id="GO:0004713">
    <property type="term" value="F:protein tyrosine kinase activity"/>
    <property type="evidence" value="ECO:0007669"/>
    <property type="project" value="InterPro"/>
</dbReference>
<keyword evidence="4" id="KW-0732">Signal</keyword>
<dbReference type="EMBL" id="CP045907">
    <property type="protein sequence ID" value="QQP35261.1"/>
    <property type="molecule type" value="Genomic_DNA"/>
</dbReference>
<evidence type="ECO:0000313" key="17">
    <source>
        <dbReference type="EMBL" id="QQP35261.1"/>
    </source>
</evidence>
<dbReference type="PROSITE" id="PS50022">
    <property type="entry name" value="FA58C_3"/>
    <property type="match status" value="1"/>
</dbReference>
<dbReference type="PROSITE" id="PS01286">
    <property type="entry name" value="FA58C_2"/>
    <property type="match status" value="1"/>
</dbReference>
<dbReference type="Pfam" id="PF21114">
    <property type="entry name" value="DDR1-2_DS-like"/>
    <property type="match status" value="1"/>
</dbReference>
<name>A0A7T8JV43_CALRO</name>
<dbReference type="InterPro" id="IPR048525">
    <property type="entry name" value="DDR1-2_DS-like"/>
</dbReference>
<keyword evidence="10 17" id="KW-0675">Receptor</keyword>
<feature type="domain" description="F5/8 type C" evidence="16">
    <location>
        <begin position="1"/>
        <end position="46"/>
    </location>
</feature>
<sequence>ILPGNVNTYNVANNSLLPSIFADRIRLFPYSEHTRTVCMRVELQGCPFREGVLAYSIPQGSVRGSVLELMDTTYDGSEDSLTGELSGGLGMLVDGLYGRDNFKEGQGQGWIGWKQRSLVNTFNLMFNFDTMRTFSSVDIHAHNHFSKDIAVFSKAKIYFSNEEGKFADDRVVDFKYMPDLALENARNVSINLKGEHGMYVMIQLTFEKKWILISEVTFNSEPRAQVLFTEPPPPEVYEDGGDYRDGIHLNIEAEDEGMEKGPPTETSSSDQAGILIGTLVTFIAILLAGIAYVSYRNSSRTSDKGNHHHHPILSYADTFFGSQRNGGGDSRRNHPGSGSNNNKMFFPSHQHLHQRIHETPPLRQETIYEEPSALYSAAGFLSLNRKFSTGEEPPGSEGSDDYAEPNVLLPTENPYAVLESKEPLRPLVKKPGSLPLSHYSRPLSPKSVPSPILPSNSSCIGDDGGSSSTTLRNNTIHKSNTSSSNSSSSRFSPGKYSAGGSSSSAQRQRGRNDNEEGGLPNNNRPPLSSPTSTSTSNATVTEEDYSRQRLPGTDISSSTRLYAQIQKEGSLILSMSPRPETSVDTLTVELHEIQRSELLVLEKLGEGQFGEIHLCRWREELVAVKSLKEGACDSSTRSDFEHEARILTTLTDPNLVRVLGVSFKDDVYCMICEYTERGDLYQFLQDHVAETTLSKSPGVPTLR</sequence>
<organism evidence="17 18">
    <name type="scientific">Caligus rogercresseyi</name>
    <name type="common">Sea louse</name>
    <dbReference type="NCBI Taxonomy" id="217165"/>
    <lineage>
        <taxon>Eukaryota</taxon>
        <taxon>Metazoa</taxon>
        <taxon>Ecdysozoa</taxon>
        <taxon>Arthropoda</taxon>
        <taxon>Crustacea</taxon>
        <taxon>Multicrustacea</taxon>
        <taxon>Hexanauplia</taxon>
        <taxon>Copepoda</taxon>
        <taxon>Siphonostomatoida</taxon>
        <taxon>Caligidae</taxon>
        <taxon>Caligus</taxon>
    </lineage>
</organism>
<evidence type="ECO:0000256" key="11">
    <source>
        <dbReference type="ARBA" id="ARBA00023180"/>
    </source>
</evidence>
<dbReference type="SUPFAM" id="SSF56112">
    <property type="entry name" value="Protein kinase-like (PK-like)"/>
    <property type="match status" value="1"/>
</dbReference>
<dbReference type="PROSITE" id="PS00107">
    <property type="entry name" value="PROTEIN_KINASE_ATP"/>
    <property type="match status" value="1"/>
</dbReference>
<feature type="binding site" evidence="12">
    <location>
        <position position="625"/>
    </location>
    <ligand>
        <name>ATP</name>
        <dbReference type="ChEBI" id="CHEBI:30616"/>
    </ligand>
</feature>
<dbReference type="GO" id="GO:0005886">
    <property type="term" value="C:plasma membrane"/>
    <property type="evidence" value="ECO:0007669"/>
    <property type="project" value="UniProtKB-SubCell"/>
</dbReference>
<evidence type="ECO:0000256" key="14">
    <source>
        <dbReference type="SAM" id="Phobius"/>
    </source>
</evidence>
<feature type="compositionally biased region" description="Low complexity" evidence="13">
    <location>
        <begin position="455"/>
        <end position="468"/>
    </location>
</feature>
<feature type="domain" description="Protein kinase" evidence="15">
    <location>
        <begin position="598"/>
        <end position="703"/>
    </location>
</feature>
<dbReference type="PANTHER" id="PTHR24418">
    <property type="entry name" value="TYROSINE-PROTEIN KINASE"/>
    <property type="match status" value="1"/>
</dbReference>
<keyword evidence="6 12" id="KW-0067">ATP-binding</keyword>
<evidence type="ECO:0000313" key="18">
    <source>
        <dbReference type="Proteomes" id="UP000595437"/>
    </source>
</evidence>
<dbReference type="GO" id="GO:0002009">
    <property type="term" value="P:morphogenesis of an epithelium"/>
    <property type="evidence" value="ECO:0007669"/>
    <property type="project" value="UniProtKB-ARBA"/>
</dbReference>
<proteinExistence type="predicted"/>
<feature type="compositionally biased region" description="Polar residues" evidence="13">
    <location>
        <begin position="469"/>
        <end position="478"/>
    </location>
</feature>
<dbReference type="InterPro" id="IPR008979">
    <property type="entry name" value="Galactose-bd-like_sf"/>
</dbReference>
<keyword evidence="11" id="KW-0325">Glycoprotein</keyword>
<dbReference type="Gene3D" id="2.60.120.260">
    <property type="entry name" value="Galactose-binding domain-like"/>
    <property type="match status" value="1"/>
</dbReference>
<feature type="region of interest" description="Disordered" evidence="13">
    <location>
        <begin position="420"/>
        <end position="557"/>
    </location>
</feature>
<dbReference type="OrthoDB" id="6071166at2759"/>
<protein>
    <submittedName>
        <fullName evidence="17">Discoidin domaincontaining receptor 2like</fullName>
    </submittedName>
</protein>
<dbReference type="PROSITE" id="PS50011">
    <property type="entry name" value="PROTEIN_KINASE_DOM"/>
    <property type="match status" value="1"/>
</dbReference>
<evidence type="ECO:0000259" key="15">
    <source>
        <dbReference type="PROSITE" id="PS50011"/>
    </source>
</evidence>
<dbReference type="InterPro" id="IPR001245">
    <property type="entry name" value="Ser-Thr/Tyr_kinase_cat_dom"/>
</dbReference>
<evidence type="ECO:0000256" key="4">
    <source>
        <dbReference type="ARBA" id="ARBA00022729"/>
    </source>
</evidence>
<evidence type="ECO:0000256" key="8">
    <source>
        <dbReference type="ARBA" id="ARBA00023136"/>
    </source>
</evidence>
<dbReference type="SMART" id="SM00219">
    <property type="entry name" value="TyrKc"/>
    <property type="match status" value="1"/>
</dbReference>